<dbReference type="GO" id="GO:0006629">
    <property type="term" value="P:lipid metabolic process"/>
    <property type="evidence" value="ECO:0007669"/>
    <property type="project" value="InterPro"/>
</dbReference>
<dbReference type="eggNOG" id="ENOG502SINF">
    <property type="taxonomic scope" value="Eukaryota"/>
</dbReference>
<dbReference type="PANTHER" id="PTHR13593:SF113">
    <property type="entry name" value="SI:DKEY-266F7.9"/>
    <property type="match status" value="1"/>
</dbReference>
<dbReference type="InterPro" id="IPR017946">
    <property type="entry name" value="PLC-like_Pdiesterase_TIM-brl"/>
</dbReference>
<name>W3XF76_PESFW</name>
<proteinExistence type="predicted"/>
<evidence type="ECO:0000313" key="2">
    <source>
        <dbReference type="Proteomes" id="UP000030651"/>
    </source>
</evidence>
<dbReference type="HOGENOM" id="CLU_660739_0_0_1"/>
<dbReference type="InterPro" id="IPR051057">
    <property type="entry name" value="PI-PLC_domain"/>
</dbReference>
<evidence type="ECO:0008006" key="3">
    <source>
        <dbReference type="Google" id="ProtNLM"/>
    </source>
</evidence>
<dbReference type="SUPFAM" id="SSF51695">
    <property type="entry name" value="PLC-like phosphodiesterases"/>
    <property type="match status" value="1"/>
</dbReference>
<dbReference type="RefSeq" id="XP_007829492.1">
    <property type="nucleotide sequence ID" value="XM_007831301.1"/>
</dbReference>
<accession>W3XF76</accession>
<gene>
    <name evidence="1" type="ORF">PFICI_02720</name>
</gene>
<dbReference type="Gene3D" id="3.20.20.190">
    <property type="entry name" value="Phosphatidylinositol (PI) phosphodiesterase"/>
    <property type="match status" value="1"/>
</dbReference>
<dbReference type="AlphaFoldDB" id="W3XF76"/>
<organism evidence="1 2">
    <name type="scientific">Pestalotiopsis fici (strain W106-1 / CGMCC3.15140)</name>
    <dbReference type="NCBI Taxonomy" id="1229662"/>
    <lineage>
        <taxon>Eukaryota</taxon>
        <taxon>Fungi</taxon>
        <taxon>Dikarya</taxon>
        <taxon>Ascomycota</taxon>
        <taxon>Pezizomycotina</taxon>
        <taxon>Sordariomycetes</taxon>
        <taxon>Xylariomycetidae</taxon>
        <taxon>Amphisphaeriales</taxon>
        <taxon>Sporocadaceae</taxon>
        <taxon>Pestalotiopsis</taxon>
    </lineage>
</organism>
<protein>
    <recommendedName>
        <fullName evidence="3">Phosphatidylinositol-specific phospholipase C X domain-containing protein</fullName>
    </recommendedName>
</protein>
<dbReference type="GeneID" id="19267733"/>
<dbReference type="Proteomes" id="UP000030651">
    <property type="component" value="Unassembled WGS sequence"/>
</dbReference>
<reference evidence="2" key="1">
    <citation type="journal article" date="2015" name="BMC Genomics">
        <title>Genomic and transcriptomic analysis of the endophytic fungus Pestalotiopsis fici reveals its lifestyle and high potential for synthesis of natural products.</title>
        <authorList>
            <person name="Wang X."/>
            <person name="Zhang X."/>
            <person name="Liu L."/>
            <person name="Xiang M."/>
            <person name="Wang W."/>
            <person name="Sun X."/>
            <person name="Che Y."/>
            <person name="Guo L."/>
            <person name="Liu G."/>
            <person name="Guo L."/>
            <person name="Wang C."/>
            <person name="Yin W.B."/>
            <person name="Stadler M."/>
            <person name="Zhang X."/>
            <person name="Liu X."/>
        </authorList>
    </citation>
    <scope>NUCLEOTIDE SEQUENCE [LARGE SCALE GENOMIC DNA]</scope>
    <source>
        <strain evidence="2">W106-1 / CGMCC3.15140</strain>
    </source>
</reference>
<dbReference type="OrthoDB" id="1046782at2759"/>
<sequence length="416" mass="46275">MASNWMSSNLNVLGKQKIEHIMFPGSHDSGMSRHGKHTTFGTPSVTLTQTKTIKEQLRLGIRYFDVRLDISQGKYFCGHYTKIDGVPTSALIGMGVLGPPPVKALALALKAAFPRWEGACGESLQEIIQGINEFLKENKELVVLDISGYGGFAVDEQCRDFTQMEWTNLFKELQGIEKLYRPKDADRNKKLKDLQLDELISSSSGACVVINHWRGEKYVGGYDLKGIFPRSSWGENEPPMIKWSKELTDGAVFLALAKEAIGGSGYNIIMQFWNAWPGFMKTASLKSFFDPMAKADGEEWYKVSIIDGAKSRNKSLPQYLKDFAKTTAALRDSGTKFPTVFMTAPDDYRAIVIDAVEDTNLADGCLAINMERAKKKVARQDDEISTGADALTWDTPIESRPSSSQALEAFYKRIAC</sequence>
<dbReference type="InParanoid" id="W3XF76"/>
<evidence type="ECO:0000313" key="1">
    <source>
        <dbReference type="EMBL" id="ETS84695.1"/>
    </source>
</evidence>
<dbReference type="GO" id="GO:0008081">
    <property type="term" value="F:phosphoric diester hydrolase activity"/>
    <property type="evidence" value="ECO:0007669"/>
    <property type="project" value="InterPro"/>
</dbReference>
<dbReference type="KEGG" id="pfy:PFICI_02720"/>
<keyword evidence="2" id="KW-1185">Reference proteome</keyword>
<dbReference type="PANTHER" id="PTHR13593">
    <property type="match status" value="1"/>
</dbReference>
<dbReference type="EMBL" id="KI912110">
    <property type="protein sequence ID" value="ETS84695.1"/>
    <property type="molecule type" value="Genomic_DNA"/>
</dbReference>